<reference evidence="7" key="2">
    <citation type="submission" date="2018-10" db="UniProtKB">
        <authorList>
            <consortium name="EnsemblPlants"/>
        </authorList>
    </citation>
    <scope>IDENTIFICATION</scope>
</reference>
<dbReference type="Gene3D" id="1.10.150.910">
    <property type="match status" value="1"/>
</dbReference>
<dbReference type="AlphaFoldDB" id="A0A3B6EFS5"/>
<dbReference type="InterPro" id="IPR036322">
    <property type="entry name" value="WD40_repeat_dom_sf"/>
</dbReference>
<keyword evidence="8" id="KW-1185">Reference proteome</keyword>
<organism evidence="7">
    <name type="scientific">Triticum aestivum</name>
    <name type="common">Wheat</name>
    <dbReference type="NCBI Taxonomy" id="4565"/>
    <lineage>
        <taxon>Eukaryota</taxon>
        <taxon>Viridiplantae</taxon>
        <taxon>Streptophyta</taxon>
        <taxon>Embryophyta</taxon>
        <taxon>Tracheophyta</taxon>
        <taxon>Spermatophyta</taxon>
        <taxon>Magnoliopsida</taxon>
        <taxon>Liliopsida</taxon>
        <taxon>Poales</taxon>
        <taxon>Poaceae</taxon>
        <taxon>BOP clade</taxon>
        <taxon>Pooideae</taxon>
        <taxon>Triticodae</taxon>
        <taxon>Triticeae</taxon>
        <taxon>Triticinae</taxon>
        <taxon>Triticum</taxon>
    </lineage>
</organism>
<dbReference type="Pfam" id="PF10433">
    <property type="entry name" value="Beta-prop_RSE1_1st"/>
    <property type="match status" value="1"/>
</dbReference>
<comment type="similarity">
    <text evidence="2">Belongs to the DDB1 family.</text>
</comment>
<feature type="domain" description="RSE1/DDB1/CPSF1 second beta-propeller" evidence="6">
    <location>
        <begin position="387"/>
        <end position="676"/>
    </location>
</feature>
<evidence type="ECO:0000259" key="5">
    <source>
        <dbReference type="Pfam" id="PF10433"/>
    </source>
</evidence>
<dbReference type="GO" id="GO:0005634">
    <property type="term" value="C:nucleus"/>
    <property type="evidence" value="ECO:0000318"/>
    <property type="project" value="GO_Central"/>
</dbReference>
<dbReference type="FunFam" id="1.10.150.910:FF:000003">
    <property type="entry name" value="DNA damage-binding protein 1a"/>
    <property type="match status" value="1"/>
</dbReference>
<evidence type="ECO:0000256" key="1">
    <source>
        <dbReference type="ARBA" id="ARBA00004123"/>
    </source>
</evidence>
<dbReference type="Gramene" id="TraesPARA_EIv1.0_0823300.1">
    <property type="protein sequence ID" value="TraesPARA_EIv1.0_0823300.1.CDS"/>
    <property type="gene ID" value="TraesPARA_EIv1.0_0823300"/>
</dbReference>
<dbReference type="EnsemblPlants" id="TraesCS3A02G210100.2">
    <property type="protein sequence ID" value="TraesCS3A02G210100.2"/>
    <property type="gene ID" value="TraesCS3A02G210100"/>
</dbReference>
<evidence type="ECO:0000259" key="4">
    <source>
        <dbReference type="Pfam" id="PF03178"/>
    </source>
</evidence>
<sequence length="1087" mass="121448">MRAWNCVVTAHKPTAVSHSCVGNFTAPHQLNLIVAKCNHIEIYMFTPQGLQLMLDVPLYGTIATLELYRSSSETQDFLFIGMERYRYCVLQWDGRKSELLTRSEGDASEFLGRPTDNGQIGIIDRHYRLIALHLYDGLFKVIPFDNKGHLKEALNIRLEELVVLDIKFLYRCENPTVVVLYQDNKDARHVKTYEIELEDKKFVEGSWSQNNLDHSARLLIPVPLGGVIIVGEDTIVYCSSETTKSLSIKQSIIRAVGRVDQCGSRYLYGDNTGALHLLTITHESGRVTGLKSHFIGETSIASTISYVGSGFFYVGSQFGDSQLLKLNTQADARGSFVEILEQYINIGPIVDLCVVDFERQGQGQVITCSGAHKDGSIRTIRNEIVITDQASLQLHGMKGLWSLKCSSNDPYDTFLVVTFINETRFLAINKENKLVETPIEGFDSETQTLVCGSAIHNQLIQVTAQSVRLVSSTSRDLLDQWFAPTGFPVNVAAANACQVLLATGGFHLIYLEITNSKLVEVKHVELEHAISCLDINPIGENLQYSSLAAVGMWTDTSVRIFSLPGIVLIRKENLGEDVPRSVLLCTIEEVSYLFCALGDGHLFSSVLNINTCELSDRSRVSLGTQPISLYKFSSHDRTHVLAASDRPTIICSSDKKLLYSYVNLKEMNHVCPFNTVIFSRKVPPSLMLCTIAIAKEAELSIGAINYSRKRHIHTIPLNEHARRICHQEQSQTLALCSFKNKYMHGVSETHFVRLLDHQTFGILSTHTLDAFECGCSIISCSFSGDDNFYYCVGTAYVLPMEDEPTKGRILLFLVKEGKLQLIKAKETKGAVYSLKSFNGKLLAAINLKIRLYKWMQRNDRSRVLQFECAHDGHVLSLYTQTRGDFILVGDMMRSLSLLIYKHEEGKIEEVARDLNTNWMTAVEMLDDDIYIGADNCCNLFTVFKSPYGFLEPVGEYHLGDVVNRLHHGSLVMHHADSGTGQFPSVIFGTVNGAIGVIASLPYDLYAFLEKPQSVLVNFVKGVGNLSHAEWRSFCNARRTSSARNFVDGDLIESFFSLSPSQMVEVACAMGVPPVELYKQVQELTNLH</sequence>
<evidence type="ECO:0000259" key="6">
    <source>
        <dbReference type="Pfam" id="PF23726"/>
    </source>
</evidence>
<gene>
    <name evidence="7" type="primary">LOC123061365</name>
</gene>
<feature type="domain" description="RSE1/DDB1/CPSF1 first beta-propeller" evidence="5">
    <location>
        <begin position="15"/>
        <end position="330"/>
    </location>
</feature>
<dbReference type="InterPro" id="IPR050358">
    <property type="entry name" value="RSE1/DDB1/CFT1"/>
</dbReference>
<dbReference type="Pfam" id="PF23726">
    <property type="entry name" value="Beta-prop_RSE1_2nd"/>
    <property type="match status" value="1"/>
</dbReference>
<dbReference type="Gramene" id="TraesCS3A02G210100.2">
    <property type="protein sequence ID" value="TraesCS3A02G210100.2"/>
    <property type="gene ID" value="TraesCS3A02G210100"/>
</dbReference>
<dbReference type="OMA" id="NIWEIHQ"/>
<dbReference type="SMR" id="A0A3B6EFS5"/>
<name>A0A3B6EFS5_WHEAT</name>
<dbReference type="InterPro" id="IPR015943">
    <property type="entry name" value="WD40/YVTN_repeat-like_dom_sf"/>
</dbReference>
<dbReference type="Gene3D" id="2.130.10.10">
    <property type="entry name" value="YVTN repeat-like/Quinoprotein amine dehydrogenase"/>
    <property type="match status" value="3"/>
</dbReference>
<reference evidence="7" key="1">
    <citation type="submission" date="2018-08" db="EMBL/GenBank/DDBJ databases">
        <authorList>
            <person name="Rossello M."/>
        </authorList>
    </citation>
    <scope>NUCLEOTIDE SEQUENCE [LARGE SCALE GENOMIC DNA]</scope>
    <source>
        <strain evidence="7">cv. Chinese Spring</strain>
    </source>
</reference>
<evidence type="ECO:0000256" key="2">
    <source>
        <dbReference type="ARBA" id="ARBA00007453"/>
    </source>
</evidence>
<dbReference type="InterPro" id="IPR004871">
    <property type="entry name" value="RSE1/DDB1/CPSF1_C"/>
</dbReference>
<dbReference type="SUPFAM" id="SSF50978">
    <property type="entry name" value="WD40 repeat-like"/>
    <property type="match status" value="1"/>
</dbReference>
<keyword evidence="3" id="KW-0539">Nucleus</keyword>
<dbReference type="STRING" id="4565.A0A3B6EFS5"/>
<proteinExistence type="inferred from homology"/>
<evidence type="ECO:0008006" key="9">
    <source>
        <dbReference type="Google" id="ProtNLM"/>
    </source>
</evidence>
<comment type="subcellular location">
    <subcellularLocation>
        <location evidence="1">Nucleus</location>
    </subcellularLocation>
</comment>
<dbReference type="Gramene" id="TraesCS3A03G0544000.2">
    <property type="protein sequence ID" value="TraesCS3A03G0544000.2.CDS"/>
    <property type="gene ID" value="TraesCS3A03G0544000"/>
</dbReference>
<evidence type="ECO:0000313" key="7">
    <source>
        <dbReference type="EnsemblPlants" id="TraesCS3A02G210100.2"/>
    </source>
</evidence>
<dbReference type="InterPro" id="IPR018846">
    <property type="entry name" value="Beta-prop_RSE1/DDB1/CPSF1_1st"/>
</dbReference>
<feature type="domain" description="RSE1/DDB1/CPSF1 C-terminal" evidence="4">
    <location>
        <begin position="750"/>
        <end position="1055"/>
    </location>
</feature>
<dbReference type="GO" id="GO:0003676">
    <property type="term" value="F:nucleic acid binding"/>
    <property type="evidence" value="ECO:0007669"/>
    <property type="project" value="InterPro"/>
</dbReference>
<dbReference type="PANTHER" id="PTHR10644">
    <property type="entry name" value="DNA REPAIR/RNA PROCESSING CPSF FAMILY"/>
    <property type="match status" value="1"/>
</dbReference>
<dbReference type="InterPro" id="IPR058543">
    <property type="entry name" value="Beta-prop_RSE1/DDB1/CPSF1_2nd"/>
</dbReference>
<evidence type="ECO:0000256" key="3">
    <source>
        <dbReference type="ARBA" id="ARBA00023242"/>
    </source>
</evidence>
<dbReference type="Proteomes" id="UP000019116">
    <property type="component" value="Chromosome 3A"/>
</dbReference>
<evidence type="ECO:0000313" key="8">
    <source>
        <dbReference type="Proteomes" id="UP000019116"/>
    </source>
</evidence>
<protein>
    <recommendedName>
        <fullName evidence="9">DNA damage-binding protein 1</fullName>
    </recommendedName>
</protein>
<dbReference type="Pfam" id="PF03178">
    <property type="entry name" value="CPSF_A"/>
    <property type="match status" value="1"/>
</dbReference>
<accession>A0A3B6EFS5</accession>